<evidence type="ECO:0000256" key="1">
    <source>
        <dbReference type="SAM" id="MobiDB-lite"/>
    </source>
</evidence>
<name>A0A7R9EN84_9NEOP</name>
<evidence type="ECO:0000313" key="2">
    <source>
        <dbReference type="EMBL" id="CAD7438371.1"/>
    </source>
</evidence>
<sequence>MTTDRGTNCARSHGQTRMDRDGLGGSVNIRRGKTIQLSVGLHDRGRKWEGGSRVNDLPTGGSTGGAVTSCVQHEWGETSRCLLCKATRVGYAMRRERKREREGKGPWRAVAVAATGHEGRGELTGLFHLCPPRCFLTVATPAGGPGSIAFISLFSPGSADEAVTITPGRKITCRRYRVPVSGQVLLTGVPQRVPRQQRPSLNMTGNGALKSFTSTETFIKHVWQWCSEKLYVKRNLH</sequence>
<dbReference type="AlphaFoldDB" id="A0A7R9EN84"/>
<organism evidence="2">
    <name type="scientific">Timema bartmani</name>
    <dbReference type="NCBI Taxonomy" id="61472"/>
    <lineage>
        <taxon>Eukaryota</taxon>
        <taxon>Metazoa</taxon>
        <taxon>Ecdysozoa</taxon>
        <taxon>Arthropoda</taxon>
        <taxon>Hexapoda</taxon>
        <taxon>Insecta</taxon>
        <taxon>Pterygota</taxon>
        <taxon>Neoptera</taxon>
        <taxon>Polyneoptera</taxon>
        <taxon>Phasmatodea</taxon>
        <taxon>Timematodea</taxon>
        <taxon>Timematoidea</taxon>
        <taxon>Timematidae</taxon>
        <taxon>Timema</taxon>
    </lineage>
</organism>
<dbReference type="EMBL" id="OD564449">
    <property type="protein sequence ID" value="CAD7438371.1"/>
    <property type="molecule type" value="Genomic_DNA"/>
</dbReference>
<feature type="compositionally biased region" description="Polar residues" evidence="1">
    <location>
        <begin position="1"/>
        <end position="15"/>
    </location>
</feature>
<gene>
    <name evidence="2" type="ORF">TBIB3V08_LOCUS964</name>
</gene>
<accession>A0A7R9EN84</accession>
<feature type="region of interest" description="Disordered" evidence="1">
    <location>
        <begin position="1"/>
        <end position="27"/>
    </location>
</feature>
<proteinExistence type="predicted"/>
<reference evidence="2" key="1">
    <citation type="submission" date="2020-11" db="EMBL/GenBank/DDBJ databases">
        <authorList>
            <person name="Tran Van P."/>
        </authorList>
    </citation>
    <scope>NUCLEOTIDE SEQUENCE</scope>
</reference>
<protein>
    <submittedName>
        <fullName evidence="2">Uncharacterized protein</fullName>
    </submittedName>
</protein>